<accession>A0ABP9YZ63</accession>
<feature type="compositionally biased region" description="Low complexity" evidence="1">
    <location>
        <begin position="289"/>
        <end position="309"/>
    </location>
</feature>
<feature type="region of interest" description="Disordered" evidence="1">
    <location>
        <begin position="282"/>
        <end position="309"/>
    </location>
</feature>
<comment type="caution">
    <text evidence="3">The sequence shown here is derived from an EMBL/GenBank/DDBJ whole genome shotgun (WGS) entry which is preliminary data.</text>
</comment>
<feature type="chain" id="PRO_5046577406" evidence="2">
    <location>
        <begin position="21"/>
        <end position="309"/>
    </location>
</feature>
<protein>
    <submittedName>
        <fullName evidence="3">Uncharacterized protein</fullName>
    </submittedName>
</protein>
<reference evidence="3 4" key="1">
    <citation type="submission" date="2024-04" db="EMBL/GenBank/DDBJ databases">
        <title>genome sequences of Mucor flavus KT1a and Helicostylum pulchrum KT1b strains isolated from the surface of a dry-aged beef.</title>
        <authorList>
            <person name="Toyotome T."/>
            <person name="Hosono M."/>
            <person name="Torimaru M."/>
            <person name="Fukuda K."/>
            <person name="Mikami N."/>
        </authorList>
    </citation>
    <scope>NUCLEOTIDE SEQUENCE [LARGE SCALE GENOMIC DNA]</scope>
    <source>
        <strain evidence="3 4">KT1a</strain>
    </source>
</reference>
<feature type="compositionally biased region" description="Low complexity" evidence="1">
    <location>
        <begin position="31"/>
        <end position="56"/>
    </location>
</feature>
<evidence type="ECO:0000313" key="3">
    <source>
        <dbReference type="EMBL" id="GAA5812160.1"/>
    </source>
</evidence>
<keyword evidence="2" id="KW-0732">Signal</keyword>
<keyword evidence="4" id="KW-1185">Reference proteome</keyword>
<sequence length="309" mass="33486">MKFSLATISAALLAISTVSGAAIMDKRQDPNQDPNQQDPNQDPNQQDPNQDPNQQNATKPDFAALDGVWYLTSVTQNVWDAYGIVQKTMNIDINCLQFNVSQGGTENSFDALVSTFLTQNSSDVGVNASAASVFMLQDGDSTANATAKEYLWTAYASQIFVNQNQWKNFTSGGKNTEETPSGSVAIPGTKPLEANVYTKFIDSNAEPGSDKAENIDTVFIWGTEAKFHDVSKSKRADEVYGAILSKSSSIAEDVFNKTLALLPPQIAANNISLVLLDDSCKADNEEQNADQNNDQNADQNNDQANQPPQ</sequence>
<feature type="signal peptide" evidence="2">
    <location>
        <begin position="1"/>
        <end position="20"/>
    </location>
</feature>
<feature type="region of interest" description="Disordered" evidence="1">
    <location>
        <begin position="25"/>
        <end position="59"/>
    </location>
</feature>
<name>A0ABP9YZ63_9FUNG</name>
<evidence type="ECO:0000256" key="1">
    <source>
        <dbReference type="SAM" id="MobiDB-lite"/>
    </source>
</evidence>
<dbReference type="EMBL" id="BAABUK010000012">
    <property type="protein sequence ID" value="GAA5812160.1"/>
    <property type="molecule type" value="Genomic_DNA"/>
</dbReference>
<evidence type="ECO:0000256" key="2">
    <source>
        <dbReference type="SAM" id="SignalP"/>
    </source>
</evidence>
<gene>
    <name evidence="3" type="ORF">MFLAVUS_005610</name>
</gene>
<dbReference type="Proteomes" id="UP001473302">
    <property type="component" value="Unassembled WGS sequence"/>
</dbReference>
<organism evidence="3 4">
    <name type="scientific">Mucor flavus</name>
    <dbReference type="NCBI Taxonomy" id="439312"/>
    <lineage>
        <taxon>Eukaryota</taxon>
        <taxon>Fungi</taxon>
        <taxon>Fungi incertae sedis</taxon>
        <taxon>Mucoromycota</taxon>
        <taxon>Mucoromycotina</taxon>
        <taxon>Mucoromycetes</taxon>
        <taxon>Mucorales</taxon>
        <taxon>Mucorineae</taxon>
        <taxon>Mucoraceae</taxon>
        <taxon>Mucor</taxon>
    </lineage>
</organism>
<evidence type="ECO:0000313" key="4">
    <source>
        <dbReference type="Proteomes" id="UP001473302"/>
    </source>
</evidence>
<proteinExistence type="predicted"/>